<dbReference type="PROSITE" id="PS50893">
    <property type="entry name" value="ABC_TRANSPORTER_2"/>
    <property type="match status" value="1"/>
</dbReference>
<dbReference type="InterPro" id="IPR003593">
    <property type="entry name" value="AAA+_ATPase"/>
</dbReference>
<dbReference type="Proteomes" id="UP000245962">
    <property type="component" value="Unassembled WGS sequence"/>
</dbReference>
<dbReference type="PANTHER" id="PTHR42734:SF21">
    <property type="entry name" value="IRON ABC TRANSPORTER, ATP-BINDING PROTEIN"/>
    <property type="match status" value="1"/>
</dbReference>
<dbReference type="GO" id="GO:0016887">
    <property type="term" value="F:ATP hydrolysis activity"/>
    <property type="evidence" value="ECO:0007669"/>
    <property type="project" value="InterPro"/>
</dbReference>
<proteinExistence type="predicted"/>
<dbReference type="OrthoDB" id="9787851at2"/>
<keyword evidence="1" id="KW-0813">Transport</keyword>
<evidence type="ECO:0000256" key="2">
    <source>
        <dbReference type="ARBA" id="ARBA00022741"/>
    </source>
</evidence>
<evidence type="ECO:0000259" key="4">
    <source>
        <dbReference type="PROSITE" id="PS50893"/>
    </source>
</evidence>
<keyword evidence="2" id="KW-0547">Nucleotide-binding</keyword>
<sequence length="264" mass="29170">MTSETKHITLQAQDLSVGYFNKKAKKAVAETIDFSFSEGELIGLVGANGIGKSTLLRTLAGMQPRLSGAILVNEKPLEDYSTLALANQISVVLTEPPASKNLTVLELISLGRQPYTSWMGTLSEKDKTAVQNALQATETQSMAHRKCFELSDGQMQRVAIARALAQDTPIILLDEPTTHLDLYHRAYILKLLKKLASENKKTILFSTHEIDLAIQLSDTMLVMTGNANYFDTPCNLIEAGHFDALFPKDTIHFDKNTGRFTVRK</sequence>
<dbReference type="PANTHER" id="PTHR42734">
    <property type="entry name" value="METAL TRANSPORT SYSTEM ATP-BINDING PROTEIN TM_0124-RELATED"/>
    <property type="match status" value="1"/>
</dbReference>
<evidence type="ECO:0000256" key="3">
    <source>
        <dbReference type="ARBA" id="ARBA00022840"/>
    </source>
</evidence>
<dbReference type="SUPFAM" id="SSF52540">
    <property type="entry name" value="P-loop containing nucleoside triphosphate hydrolases"/>
    <property type="match status" value="1"/>
</dbReference>
<comment type="caution">
    <text evidence="5">The sequence shown here is derived from an EMBL/GenBank/DDBJ whole genome shotgun (WGS) entry which is preliminary data.</text>
</comment>
<dbReference type="CDD" id="cd03214">
    <property type="entry name" value="ABC_Iron-Siderophores_B12_Hemin"/>
    <property type="match status" value="1"/>
</dbReference>
<keyword evidence="3 5" id="KW-0067">ATP-binding</keyword>
<name>A0A2U0I0V1_9FLAO</name>
<dbReference type="GO" id="GO:0005524">
    <property type="term" value="F:ATP binding"/>
    <property type="evidence" value="ECO:0007669"/>
    <property type="project" value="UniProtKB-KW"/>
</dbReference>
<dbReference type="Pfam" id="PF00005">
    <property type="entry name" value="ABC_tran"/>
    <property type="match status" value="1"/>
</dbReference>
<protein>
    <submittedName>
        <fullName evidence="5">ABC transporter ATP-binding protein</fullName>
    </submittedName>
</protein>
<reference evidence="5 6" key="1">
    <citation type="submission" date="2018-04" db="EMBL/GenBank/DDBJ databases">
        <title>Marixanthomonas spongiae HN-E44 sp. nov., isolated from a marine sponge.</title>
        <authorList>
            <person name="Luo L."/>
            <person name="Zhuang L."/>
        </authorList>
    </citation>
    <scope>NUCLEOTIDE SEQUENCE [LARGE SCALE GENOMIC DNA]</scope>
    <source>
        <strain evidence="5 6">HN-E44</strain>
    </source>
</reference>
<organism evidence="5 6">
    <name type="scientific">Marixanthomonas spongiae</name>
    <dbReference type="NCBI Taxonomy" id="2174845"/>
    <lineage>
        <taxon>Bacteria</taxon>
        <taxon>Pseudomonadati</taxon>
        <taxon>Bacteroidota</taxon>
        <taxon>Flavobacteriia</taxon>
        <taxon>Flavobacteriales</taxon>
        <taxon>Flavobacteriaceae</taxon>
        <taxon>Marixanthomonas</taxon>
    </lineage>
</organism>
<evidence type="ECO:0000256" key="1">
    <source>
        <dbReference type="ARBA" id="ARBA00022448"/>
    </source>
</evidence>
<dbReference type="Gene3D" id="3.40.50.300">
    <property type="entry name" value="P-loop containing nucleotide triphosphate hydrolases"/>
    <property type="match status" value="1"/>
</dbReference>
<dbReference type="SMART" id="SM00382">
    <property type="entry name" value="AAA"/>
    <property type="match status" value="1"/>
</dbReference>
<keyword evidence="6" id="KW-1185">Reference proteome</keyword>
<evidence type="ECO:0000313" key="5">
    <source>
        <dbReference type="EMBL" id="PVW14732.1"/>
    </source>
</evidence>
<evidence type="ECO:0000313" key="6">
    <source>
        <dbReference type="Proteomes" id="UP000245962"/>
    </source>
</evidence>
<dbReference type="AlphaFoldDB" id="A0A2U0I0V1"/>
<dbReference type="InterPro" id="IPR027417">
    <property type="entry name" value="P-loop_NTPase"/>
</dbReference>
<accession>A0A2U0I0V1</accession>
<dbReference type="EMBL" id="QEHR01000005">
    <property type="protein sequence ID" value="PVW14732.1"/>
    <property type="molecule type" value="Genomic_DNA"/>
</dbReference>
<gene>
    <name evidence="5" type="ORF">DDV96_09460</name>
</gene>
<dbReference type="InterPro" id="IPR003439">
    <property type="entry name" value="ABC_transporter-like_ATP-bd"/>
</dbReference>
<dbReference type="InterPro" id="IPR050153">
    <property type="entry name" value="Metal_Ion_Import_ABC"/>
</dbReference>
<feature type="domain" description="ABC transporter" evidence="4">
    <location>
        <begin position="10"/>
        <end position="250"/>
    </location>
</feature>